<feature type="domain" description="Sulfatase N-terminal" evidence="3">
    <location>
        <begin position="4"/>
        <end position="368"/>
    </location>
</feature>
<evidence type="ECO:0000256" key="1">
    <source>
        <dbReference type="ARBA" id="ARBA00022723"/>
    </source>
</evidence>
<dbReference type="AlphaFoldDB" id="A0A6B1DXY0"/>
<dbReference type="InterPro" id="IPR017850">
    <property type="entry name" value="Alkaline_phosphatase_core_sf"/>
</dbReference>
<dbReference type="Gene3D" id="3.40.720.10">
    <property type="entry name" value="Alkaline Phosphatase, subunit A"/>
    <property type="match status" value="1"/>
</dbReference>
<dbReference type="PANTHER" id="PTHR45953:SF1">
    <property type="entry name" value="IDURONATE 2-SULFATASE"/>
    <property type="match status" value="1"/>
</dbReference>
<keyword evidence="1" id="KW-0479">Metal-binding</keyword>
<organism evidence="4">
    <name type="scientific">Caldilineaceae bacterium SB0662_bin_9</name>
    <dbReference type="NCBI Taxonomy" id="2605258"/>
    <lineage>
        <taxon>Bacteria</taxon>
        <taxon>Bacillati</taxon>
        <taxon>Chloroflexota</taxon>
        <taxon>Caldilineae</taxon>
        <taxon>Caldilineales</taxon>
        <taxon>Caldilineaceae</taxon>
    </lineage>
</organism>
<evidence type="ECO:0000256" key="2">
    <source>
        <dbReference type="ARBA" id="ARBA00022801"/>
    </source>
</evidence>
<sequence>MQHPNILILYTDQQRWDGLGANGNPDVQTPHLDALAAESANFDHHFVQNPVCMPSRISFLTGRYPGALRITHMGVPVPEDLQTLPHMLGTAGYVSANIGKLHFLPHANRDHRAVHPDYGFDHLEVSDEPGTYEDAYRAWVRARCPEALDSISLGPPPTNLIWNRTMRVEDPVTHPQTWDRNSSLDAVPFAGPDDMTHTAFVAEQTIAYLQRSQRRAEPFLCIAGFYSPHNPWVAPQRFLDLYDRDSLSVPTFPPEWNERETDPQFSADSLRTARHGYYAMISEVDHHVGRILAELDLLGLAEDTIVVFTSDHGERLGEYHQWYKGYPGRDVVSRVPLLIRAPGRTGGHPVHNIVEAVDVVPTLLELAGLQIPPEVQGQSLVPCLGDPEAEPAKQDALMEVTGWRSLRTERWRYICHADGSEILWDLEAEFGEYRDVSDVPACQPALAEMRRRLLQRLIQLEQPLARTWTY</sequence>
<dbReference type="SUPFAM" id="SSF53649">
    <property type="entry name" value="Alkaline phosphatase-like"/>
    <property type="match status" value="1"/>
</dbReference>
<evidence type="ECO:0000259" key="3">
    <source>
        <dbReference type="Pfam" id="PF00884"/>
    </source>
</evidence>
<dbReference type="GO" id="GO:0005737">
    <property type="term" value="C:cytoplasm"/>
    <property type="evidence" value="ECO:0007669"/>
    <property type="project" value="TreeGrafter"/>
</dbReference>
<dbReference type="GO" id="GO:0046872">
    <property type="term" value="F:metal ion binding"/>
    <property type="evidence" value="ECO:0007669"/>
    <property type="project" value="UniProtKB-KW"/>
</dbReference>
<keyword evidence="4" id="KW-0808">Transferase</keyword>
<dbReference type="InterPro" id="IPR000917">
    <property type="entry name" value="Sulfatase_N"/>
</dbReference>
<dbReference type="EMBL" id="VXPY01000120">
    <property type="protein sequence ID" value="MYD91906.1"/>
    <property type="molecule type" value="Genomic_DNA"/>
</dbReference>
<name>A0A6B1DXY0_9CHLR</name>
<dbReference type="Pfam" id="PF00884">
    <property type="entry name" value="Sulfatase"/>
    <property type="match status" value="1"/>
</dbReference>
<dbReference type="GO" id="GO:0016740">
    <property type="term" value="F:transferase activity"/>
    <property type="evidence" value="ECO:0007669"/>
    <property type="project" value="UniProtKB-KW"/>
</dbReference>
<evidence type="ECO:0000313" key="4">
    <source>
        <dbReference type="EMBL" id="MYD91906.1"/>
    </source>
</evidence>
<reference evidence="4" key="1">
    <citation type="submission" date="2019-09" db="EMBL/GenBank/DDBJ databases">
        <title>Characterisation of the sponge microbiome using genome-centric metagenomics.</title>
        <authorList>
            <person name="Engelberts J.P."/>
            <person name="Robbins S.J."/>
            <person name="De Goeij J.M."/>
            <person name="Aranda M."/>
            <person name="Bell S.C."/>
            <person name="Webster N.S."/>
        </authorList>
    </citation>
    <scope>NUCLEOTIDE SEQUENCE</scope>
    <source>
        <strain evidence="4">SB0662_bin_9</strain>
    </source>
</reference>
<dbReference type="GO" id="GO:0008484">
    <property type="term" value="F:sulfuric ester hydrolase activity"/>
    <property type="evidence" value="ECO:0007669"/>
    <property type="project" value="TreeGrafter"/>
</dbReference>
<proteinExistence type="predicted"/>
<keyword evidence="2 4" id="KW-0378">Hydrolase</keyword>
<dbReference type="PANTHER" id="PTHR45953">
    <property type="entry name" value="IDURONATE 2-SULFATASE"/>
    <property type="match status" value="1"/>
</dbReference>
<accession>A0A6B1DXY0</accession>
<protein>
    <submittedName>
        <fullName evidence="4">Sulfatase-like hydrolase/transferase</fullName>
    </submittedName>
</protein>
<gene>
    <name evidence="4" type="ORF">F4Y08_16520</name>
</gene>
<comment type="caution">
    <text evidence="4">The sequence shown here is derived from an EMBL/GenBank/DDBJ whole genome shotgun (WGS) entry which is preliminary data.</text>
</comment>